<protein>
    <submittedName>
        <fullName evidence="2">Uncharacterized protein</fullName>
    </submittedName>
</protein>
<evidence type="ECO:0000313" key="2">
    <source>
        <dbReference type="EMBL" id="KAK1268079.1"/>
    </source>
</evidence>
<keyword evidence="1" id="KW-0472">Membrane</keyword>
<keyword evidence="3" id="KW-1185">Reference proteome</keyword>
<sequence>MGWVNRFRMYLGRLFLEAMQYGQWYMLTFVEVGATILVYLGFLLILVRSWTLI</sequence>
<keyword evidence="1" id="KW-0812">Transmembrane</keyword>
<reference evidence="2" key="2">
    <citation type="submission" date="2023-06" db="EMBL/GenBank/DDBJ databases">
        <authorList>
            <person name="Ma L."/>
            <person name="Liu K.-W."/>
            <person name="Li Z."/>
            <person name="Hsiao Y.-Y."/>
            <person name="Qi Y."/>
            <person name="Fu T."/>
            <person name="Tang G."/>
            <person name="Zhang D."/>
            <person name="Sun W.-H."/>
            <person name="Liu D.-K."/>
            <person name="Li Y."/>
            <person name="Chen G.-Z."/>
            <person name="Liu X.-D."/>
            <person name="Liao X.-Y."/>
            <person name="Jiang Y.-T."/>
            <person name="Yu X."/>
            <person name="Hao Y."/>
            <person name="Huang J."/>
            <person name="Zhao X.-W."/>
            <person name="Ke S."/>
            <person name="Chen Y.-Y."/>
            <person name="Wu W.-L."/>
            <person name="Hsu J.-L."/>
            <person name="Lin Y.-F."/>
            <person name="Huang M.-D."/>
            <person name="Li C.-Y."/>
            <person name="Huang L."/>
            <person name="Wang Z.-W."/>
            <person name="Zhao X."/>
            <person name="Zhong W.-Y."/>
            <person name="Peng D.-H."/>
            <person name="Ahmad S."/>
            <person name="Lan S."/>
            <person name="Zhang J.-S."/>
            <person name="Tsai W.-C."/>
            <person name="Van De Peer Y."/>
            <person name="Liu Z.-J."/>
        </authorList>
    </citation>
    <scope>NUCLEOTIDE SEQUENCE</scope>
    <source>
        <strain evidence="2">SCP</strain>
        <tissue evidence="2">Leaves</tissue>
    </source>
</reference>
<evidence type="ECO:0000256" key="1">
    <source>
        <dbReference type="SAM" id="Phobius"/>
    </source>
</evidence>
<feature type="transmembrane region" description="Helical" evidence="1">
    <location>
        <begin position="24"/>
        <end position="47"/>
    </location>
</feature>
<evidence type="ECO:0000313" key="3">
    <source>
        <dbReference type="Proteomes" id="UP001179952"/>
    </source>
</evidence>
<comment type="caution">
    <text evidence="2">The sequence shown here is derived from an EMBL/GenBank/DDBJ whole genome shotgun (WGS) entry which is preliminary data.</text>
</comment>
<reference evidence="2" key="1">
    <citation type="journal article" date="2023" name="Nat. Commun.">
        <title>Diploid and tetraploid genomes of Acorus and the evolution of monocots.</title>
        <authorList>
            <person name="Ma L."/>
            <person name="Liu K.W."/>
            <person name="Li Z."/>
            <person name="Hsiao Y.Y."/>
            <person name="Qi Y."/>
            <person name="Fu T."/>
            <person name="Tang G.D."/>
            <person name="Zhang D."/>
            <person name="Sun W.H."/>
            <person name="Liu D.K."/>
            <person name="Li Y."/>
            <person name="Chen G.Z."/>
            <person name="Liu X.D."/>
            <person name="Liao X.Y."/>
            <person name="Jiang Y.T."/>
            <person name="Yu X."/>
            <person name="Hao Y."/>
            <person name="Huang J."/>
            <person name="Zhao X.W."/>
            <person name="Ke S."/>
            <person name="Chen Y.Y."/>
            <person name="Wu W.L."/>
            <person name="Hsu J.L."/>
            <person name="Lin Y.F."/>
            <person name="Huang M.D."/>
            <person name="Li C.Y."/>
            <person name="Huang L."/>
            <person name="Wang Z.W."/>
            <person name="Zhao X."/>
            <person name="Zhong W.Y."/>
            <person name="Peng D.H."/>
            <person name="Ahmad S."/>
            <person name="Lan S."/>
            <person name="Zhang J.S."/>
            <person name="Tsai W.C."/>
            <person name="Van de Peer Y."/>
            <person name="Liu Z.J."/>
        </authorList>
    </citation>
    <scope>NUCLEOTIDE SEQUENCE</scope>
    <source>
        <strain evidence="2">SCP</strain>
    </source>
</reference>
<dbReference type="EMBL" id="JAUJYN010000006">
    <property type="protein sequence ID" value="KAK1268079.1"/>
    <property type="molecule type" value="Genomic_DNA"/>
</dbReference>
<accession>A0AAV9AUP1</accession>
<proteinExistence type="predicted"/>
<organism evidence="2 3">
    <name type="scientific">Acorus gramineus</name>
    <name type="common">Dwarf sweet flag</name>
    <dbReference type="NCBI Taxonomy" id="55184"/>
    <lineage>
        <taxon>Eukaryota</taxon>
        <taxon>Viridiplantae</taxon>
        <taxon>Streptophyta</taxon>
        <taxon>Embryophyta</taxon>
        <taxon>Tracheophyta</taxon>
        <taxon>Spermatophyta</taxon>
        <taxon>Magnoliopsida</taxon>
        <taxon>Liliopsida</taxon>
        <taxon>Acoraceae</taxon>
        <taxon>Acorus</taxon>
    </lineage>
</organism>
<dbReference type="Proteomes" id="UP001179952">
    <property type="component" value="Unassembled WGS sequence"/>
</dbReference>
<name>A0AAV9AUP1_ACOGR</name>
<gene>
    <name evidence="2" type="ORF">QJS04_geneDACA006449</name>
</gene>
<keyword evidence="1" id="KW-1133">Transmembrane helix</keyword>
<dbReference type="AlphaFoldDB" id="A0AAV9AUP1"/>